<dbReference type="OrthoDB" id="94039at2759"/>
<dbReference type="Proteomes" id="UP000794436">
    <property type="component" value="Unassembled WGS sequence"/>
</dbReference>
<proteinExistence type="predicted"/>
<accession>A0A8K1CNG7</accession>
<sequence length="173" mass="19476">MMAPLLVSVTLPRPCSWNSMEEAQAFFRSAKSHARCYPEILEAFILGAVVKNDPANNCFDTESAYTLACHPHIEAAHYTGPSIELSMDEMGRIGCQVVFEYGARSQMFALEAKERLVQAYPDLYRLAPPIPKASHMMIMEDPDTATARWSNSLPFTLRLNVLLRRCSWCRGSE</sequence>
<evidence type="ECO:0000313" key="2">
    <source>
        <dbReference type="Proteomes" id="UP000794436"/>
    </source>
</evidence>
<keyword evidence="2" id="KW-1185">Reference proteome</keyword>
<dbReference type="Gene3D" id="3.40.50.1820">
    <property type="entry name" value="alpha/beta hydrolase"/>
    <property type="match status" value="1"/>
</dbReference>
<organism evidence="1 2">
    <name type="scientific">Pythium oligandrum</name>
    <name type="common">Mycoparasitic fungus</name>
    <dbReference type="NCBI Taxonomy" id="41045"/>
    <lineage>
        <taxon>Eukaryota</taxon>
        <taxon>Sar</taxon>
        <taxon>Stramenopiles</taxon>
        <taxon>Oomycota</taxon>
        <taxon>Peronosporomycetes</taxon>
        <taxon>Pythiales</taxon>
        <taxon>Pythiaceae</taxon>
        <taxon>Pythium</taxon>
    </lineage>
</organism>
<dbReference type="AlphaFoldDB" id="A0A8K1CNG7"/>
<comment type="caution">
    <text evidence="1">The sequence shown here is derived from an EMBL/GenBank/DDBJ whole genome shotgun (WGS) entry which is preliminary data.</text>
</comment>
<name>A0A8K1CNG7_PYTOL</name>
<gene>
    <name evidence="1" type="ORF">Poli38472_003888</name>
</gene>
<protein>
    <submittedName>
        <fullName evidence="1">Uncharacterized protein</fullName>
    </submittedName>
</protein>
<dbReference type="InterPro" id="IPR029058">
    <property type="entry name" value="AB_hydrolase_fold"/>
</dbReference>
<evidence type="ECO:0000313" key="1">
    <source>
        <dbReference type="EMBL" id="TMW66123.1"/>
    </source>
</evidence>
<reference evidence="1" key="1">
    <citation type="submission" date="2019-03" db="EMBL/GenBank/DDBJ databases">
        <title>Long read genome sequence of the mycoparasitic Pythium oligandrum ATCC 38472 isolated from sugarbeet rhizosphere.</title>
        <authorList>
            <person name="Gaulin E."/>
        </authorList>
    </citation>
    <scope>NUCLEOTIDE SEQUENCE</scope>
    <source>
        <strain evidence="1">ATCC 38472_TT</strain>
    </source>
</reference>
<dbReference type="EMBL" id="SPLM01000036">
    <property type="protein sequence ID" value="TMW66123.1"/>
    <property type="molecule type" value="Genomic_DNA"/>
</dbReference>
<dbReference type="SUPFAM" id="SSF53474">
    <property type="entry name" value="alpha/beta-Hydrolases"/>
    <property type="match status" value="1"/>
</dbReference>